<accession>A0A1C2DDZ3</accession>
<keyword evidence="1 4" id="KW-0032">Aminotransferase</keyword>
<name>A0A1C2DDZ3_9HYPH</name>
<organism evidence="4 5">
    <name type="scientific">Mesorhizobium hungaricum</name>
    <dbReference type="NCBI Taxonomy" id="1566387"/>
    <lineage>
        <taxon>Bacteria</taxon>
        <taxon>Pseudomonadati</taxon>
        <taxon>Pseudomonadota</taxon>
        <taxon>Alphaproteobacteria</taxon>
        <taxon>Hyphomicrobiales</taxon>
        <taxon>Phyllobacteriaceae</taxon>
        <taxon>Mesorhizobium</taxon>
    </lineage>
</organism>
<protein>
    <submittedName>
        <fullName evidence="4">Aminotransferase</fullName>
    </submittedName>
</protein>
<dbReference type="Pfam" id="PF01380">
    <property type="entry name" value="SIS"/>
    <property type="match status" value="2"/>
</dbReference>
<feature type="domain" description="SIS" evidence="3">
    <location>
        <begin position="197"/>
        <end position="328"/>
    </location>
</feature>
<dbReference type="AlphaFoldDB" id="A0A1C2DDZ3"/>
<comment type="caution">
    <text evidence="4">The sequence shown here is derived from an EMBL/GenBank/DDBJ whole genome shotgun (WGS) entry which is preliminary data.</text>
</comment>
<feature type="domain" description="SIS" evidence="3">
    <location>
        <begin position="33"/>
        <end position="181"/>
    </location>
</feature>
<dbReference type="EMBL" id="MDEO01000036">
    <property type="protein sequence ID" value="OCX12958.1"/>
    <property type="molecule type" value="Genomic_DNA"/>
</dbReference>
<dbReference type="InterPro" id="IPR001347">
    <property type="entry name" value="SIS_dom"/>
</dbReference>
<dbReference type="Proteomes" id="UP000094412">
    <property type="component" value="Unassembled WGS sequence"/>
</dbReference>
<evidence type="ECO:0000259" key="3">
    <source>
        <dbReference type="PROSITE" id="PS51464"/>
    </source>
</evidence>
<dbReference type="RefSeq" id="WP_024924392.1">
    <property type="nucleotide sequence ID" value="NZ_MDEO01000036.1"/>
</dbReference>
<dbReference type="InterPro" id="IPR035490">
    <property type="entry name" value="GlmS/FrlB_SIS"/>
</dbReference>
<dbReference type="OrthoDB" id="9761808at2"/>
<dbReference type="CDD" id="cd05009">
    <property type="entry name" value="SIS_GlmS_GlmD_2"/>
    <property type="match status" value="1"/>
</dbReference>
<evidence type="ECO:0000313" key="4">
    <source>
        <dbReference type="EMBL" id="OCX12958.1"/>
    </source>
</evidence>
<sequence>MTTTKTHMRREVEEIPDATARLLDKSGKVLSEAGRGIRERDPNFIVTVARGSSDHAATFMKYAVELTAGLAVASVGPSVASIYGAKLRLNGSACLAISQSGKSPDIVAMAESAKARGALTIALTNTADSPLARAADYAIDILAGPELSVAATKTFVNSAVAGLALMAHATSDEALIAALKQLPERFREAVACDWSPLTAALDGHNSFFILGRGPSFAIASEAALKFKETCAVHAEAYSGAEVMHGPMALVGPTFPVLALAARDASEPSLAAAVDTLANKGASAFITSKLAKNAIMLPHAATGHPLTDPLTLIVSFYAFVEAFARHRGLDPDTPPNLRKVTETV</sequence>
<keyword evidence="4" id="KW-0808">Transferase</keyword>
<dbReference type="PANTHER" id="PTHR10937:SF8">
    <property type="entry name" value="AMINOTRANSFERASE-RELATED"/>
    <property type="match status" value="1"/>
</dbReference>
<keyword evidence="2" id="KW-0677">Repeat</keyword>
<keyword evidence="5" id="KW-1185">Reference proteome</keyword>
<evidence type="ECO:0000313" key="5">
    <source>
        <dbReference type="Proteomes" id="UP000094412"/>
    </source>
</evidence>
<dbReference type="PANTHER" id="PTHR10937">
    <property type="entry name" value="GLUCOSAMINE--FRUCTOSE-6-PHOSPHATE AMINOTRANSFERASE, ISOMERIZING"/>
    <property type="match status" value="1"/>
</dbReference>
<dbReference type="GO" id="GO:0097367">
    <property type="term" value="F:carbohydrate derivative binding"/>
    <property type="evidence" value="ECO:0007669"/>
    <property type="project" value="InterPro"/>
</dbReference>
<dbReference type="Gene3D" id="3.40.50.10490">
    <property type="entry name" value="Glucose-6-phosphate isomerase like protein, domain 1"/>
    <property type="match status" value="2"/>
</dbReference>
<dbReference type="InterPro" id="IPR046348">
    <property type="entry name" value="SIS_dom_sf"/>
</dbReference>
<dbReference type="CDD" id="cd05008">
    <property type="entry name" value="SIS_GlmS_GlmD_1"/>
    <property type="match status" value="1"/>
</dbReference>
<dbReference type="GO" id="GO:0008483">
    <property type="term" value="F:transaminase activity"/>
    <property type="evidence" value="ECO:0007669"/>
    <property type="project" value="UniProtKB-KW"/>
</dbReference>
<evidence type="ECO:0000256" key="1">
    <source>
        <dbReference type="ARBA" id="ARBA00022576"/>
    </source>
</evidence>
<dbReference type="SUPFAM" id="SSF53697">
    <property type="entry name" value="SIS domain"/>
    <property type="match status" value="1"/>
</dbReference>
<dbReference type="InterPro" id="IPR035466">
    <property type="entry name" value="GlmS/AgaS_SIS"/>
</dbReference>
<evidence type="ECO:0000256" key="2">
    <source>
        <dbReference type="ARBA" id="ARBA00022737"/>
    </source>
</evidence>
<reference evidence="4 5" key="1">
    <citation type="submission" date="2016-08" db="EMBL/GenBank/DDBJ databases">
        <title>Whole genome sequence of Mesorhizobium sp. strain UASWS1009 isolated from industrial sewage.</title>
        <authorList>
            <person name="Crovadore J."/>
            <person name="Calmin G."/>
            <person name="Chablais R."/>
            <person name="Cochard B."/>
            <person name="Lefort F."/>
        </authorList>
    </citation>
    <scope>NUCLEOTIDE SEQUENCE [LARGE SCALE GENOMIC DNA]</scope>
    <source>
        <strain evidence="4 5">UASWS1009</strain>
    </source>
</reference>
<dbReference type="GO" id="GO:1901135">
    <property type="term" value="P:carbohydrate derivative metabolic process"/>
    <property type="evidence" value="ECO:0007669"/>
    <property type="project" value="InterPro"/>
</dbReference>
<dbReference type="PROSITE" id="PS51464">
    <property type="entry name" value="SIS"/>
    <property type="match status" value="2"/>
</dbReference>
<proteinExistence type="predicted"/>
<gene>
    <name evidence="4" type="ORF">QV13_25690</name>
</gene>
<dbReference type="STRING" id="1566387.QV13_25690"/>